<proteinExistence type="predicted"/>
<evidence type="ECO:0000313" key="1">
    <source>
        <dbReference type="EMBL" id="ORY65544.1"/>
    </source>
</evidence>
<keyword evidence="2" id="KW-1185">Reference proteome</keyword>
<protein>
    <submittedName>
        <fullName evidence="1">Uncharacterized protein</fullName>
    </submittedName>
</protein>
<dbReference type="InParanoid" id="A0A1Y2E2G5"/>
<dbReference type="GeneID" id="63774563"/>
<comment type="caution">
    <text evidence="1">The sequence shown here is derived from an EMBL/GenBank/DDBJ whole genome shotgun (WGS) entry which is preliminary data.</text>
</comment>
<dbReference type="EMBL" id="MCFJ01000006">
    <property type="protein sequence ID" value="ORY65544.1"/>
    <property type="molecule type" value="Genomic_DNA"/>
</dbReference>
<dbReference type="AlphaFoldDB" id="A0A1Y2E2G5"/>
<evidence type="ECO:0000313" key="2">
    <source>
        <dbReference type="Proteomes" id="UP000193689"/>
    </source>
</evidence>
<sequence length="181" mass="20657">MKQLPNVPSNQASSHQTAKRVNEYQSRLICGINSTILSSYYGSMPFNAENSVDSRERWNVRIENCDWTELRFSPDTCRRQLNLKLSLSLFKFSLAKVYKLFGLHKHVLPMKDNHSFTRAPVRAVVPAQRVTTSAGHEIPATKSPRGSLQVPCRFRGTQACSFRSPPIRSVFADIRPVKMYR</sequence>
<name>A0A1Y2E2G5_9PEZI</name>
<reference evidence="1 2" key="1">
    <citation type="submission" date="2016-07" db="EMBL/GenBank/DDBJ databases">
        <title>Pervasive Adenine N6-methylation of Active Genes in Fungi.</title>
        <authorList>
            <consortium name="DOE Joint Genome Institute"/>
            <person name="Mondo S.J."/>
            <person name="Dannebaum R.O."/>
            <person name="Kuo R.C."/>
            <person name="Labutti K."/>
            <person name="Haridas S."/>
            <person name="Kuo A."/>
            <person name="Salamov A."/>
            <person name="Ahrendt S.R."/>
            <person name="Lipzen A."/>
            <person name="Sullivan W."/>
            <person name="Andreopoulos W.B."/>
            <person name="Clum A."/>
            <person name="Lindquist E."/>
            <person name="Daum C."/>
            <person name="Ramamoorthy G.K."/>
            <person name="Gryganskyi A."/>
            <person name="Culley D."/>
            <person name="Magnuson J.K."/>
            <person name="James T.Y."/>
            <person name="O'Malley M.A."/>
            <person name="Stajich J.E."/>
            <person name="Spatafora J.W."/>
            <person name="Visel A."/>
            <person name="Grigoriev I.V."/>
        </authorList>
    </citation>
    <scope>NUCLEOTIDE SEQUENCE [LARGE SCALE GENOMIC DNA]</scope>
    <source>
        <strain evidence="1 2">CBS 129021</strain>
    </source>
</reference>
<dbReference type="RefSeq" id="XP_040716696.1">
    <property type="nucleotide sequence ID" value="XM_040858351.1"/>
</dbReference>
<gene>
    <name evidence="1" type="ORF">BCR38DRAFT_409231</name>
</gene>
<dbReference type="Proteomes" id="UP000193689">
    <property type="component" value="Unassembled WGS sequence"/>
</dbReference>
<organism evidence="1 2">
    <name type="scientific">Pseudomassariella vexata</name>
    <dbReference type="NCBI Taxonomy" id="1141098"/>
    <lineage>
        <taxon>Eukaryota</taxon>
        <taxon>Fungi</taxon>
        <taxon>Dikarya</taxon>
        <taxon>Ascomycota</taxon>
        <taxon>Pezizomycotina</taxon>
        <taxon>Sordariomycetes</taxon>
        <taxon>Xylariomycetidae</taxon>
        <taxon>Amphisphaeriales</taxon>
        <taxon>Pseudomassariaceae</taxon>
        <taxon>Pseudomassariella</taxon>
    </lineage>
</organism>
<accession>A0A1Y2E2G5</accession>